<proteinExistence type="predicted"/>
<evidence type="ECO:0000313" key="1">
    <source>
        <dbReference type="EMBL" id="KAK9236744.1"/>
    </source>
</evidence>
<name>A0ACC3T003_LIPKO</name>
<sequence length="62" mass="6943">MTRCYSAGHGHDEHDGGHHDDHHHDDSTPEKELFTKQTYIILGAVAAFFAIVKPIGDRSSVW</sequence>
<keyword evidence="2" id="KW-1185">Reference proteome</keyword>
<protein>
    <submittedName>
        <fullName evidence="1">Uncharacterized protein</fullName>
    </submittedName>
</protein>
<accession>A0ACC3T003</accession>
<organism evidence="1 2">
    <name type="scientific">Lipomyces kononenkoae</name>
    <name type="common">Yeast</name>
    <dbReference type="NCBI Taxonomy" id="34357"/>
    <lineage>
        <taxon>Eukaryota</taxon>
        <taxon>Fungi</taxon>
        <taxon>Dikarya</taxon>
        <taxon>Ascomycota</taxon>
        <taxon>Saccharomycotina</taxon>
        <taxon>Lipomycetes</taxon>
        <taxon>Lipomycetales</taxon>
        <taxon>Lipomycetaceae</taxon>
        <taxon>Lipomyces</taxon>
    </lineage>
</organism>
<dbReference type="Proteomes" id="UP001433508">
    <property type="component" value="Unassembled WGS sequence"/>
</dbReference>
<evidence type="ECO:0000313" key="2">
    <source>
        <dbReference type="Proteomes" id="UP001433508"/>
    </source>
</evidence>
<reference evidence="2" key="1">
    <citation type="journal article" date="2024" name="Front. Bioeng. Biotechnol.">
        <title>Genome-scale model development and genomic sequencing of the oleaginous clade Lipomyces.</title>
        <authorList>
            <person name="Czajka J.J."/>
            <person name="Han Y."/>
            <person name="Kim J."/>
            <person name="Mondo S.J."/>
            <person name="Hofstad B.A."/>
            <person name="Robles A."/>
            <person name="Haridas S."/>
            <person name="Riley R."/>
            <person name="LaButti K."/>
            <person name="Pangilinan J."/>
            <person name="Andreopoulos W."/>
            <person name="Lipzen A."/>
            <person name="Yan J."/>
            <person name="Wang M."/>
            <person name="Ng V."/>
            <person name="Grigoriev I.V."/>
            <person name="Spatafora J.W."/>
            <person name="Magnuson J.K."/>
            <person name="Baker S.E."/>
            <person name="Pomraning K.R."/>
        </authorList>
    </citation>
    <scope>NUCLEOTIDE SEQUENCE [LARGE SCALE GENOMIC DNA]</scope>
    <source>
        <strain evidence="2">CBS 7786</strain>
    </source>
</reference>
<comment type="caution">
    <text evidence="1">The sequence shown here is derived from an EMBL/GenBank/DDBJ whole genome shotgun (WGS) entry which is preliminary data.</text>
</comment>
<dbReference type="EMBL" id="MU971381">
    <property type="protein sequence ID" value="KAK9236744.1"/>
    <property type="molecule type" value="Genomic_DNA"/>
</dbReference>
<gene>
    <name evidence="1" type="ORF">V1525DRAFT_389203</name>
</gene>